<dbReference type="AlphaFoldDB" id="A0A8J8P4L1"/>
<keyword evidence="3" id="KW-1185">Reference proteome</keyword>
<proteinExistence type="predicted"/>
<gene>
    <name evidence="2" type="ORF">FGO68_gene6998</name>
</gene>
<dbReference type="Proteomes" id="UP000785679">
    <property type="component" value="Unassembled WGS sequence"/>
</dbReference>
<feature type="region of interest" description="Disordered" evidence="1">
    <location>
        <begin position="1"/>
        <end position="40"/>
    </location>
</feature>
<evidence type="ECO:0000313" key="2">
    <source>
        <dbReference type="EMBL" id="TNV86863.1"/>
    </source>
</evidence>
<feature type="region of interest" description="Disordered" evidence="1">
    <location>
        <begin position="54"/>
        <end position="136"/>
    </location>
</feature>
<sequence length="136" mass="14295">MEESQQRLLVNYTANPDDSSSMPNSLSQPFGQHLSTNNSRLGLNGALINMSTYSGVSRYGGGGAGDTSVNKDDGSGGSSSGNINSAMENPKSNSNSNIQGTEVPPPTVRTYTAVFPKNQESSGGDQQQQYAPDHSY</sequence>
<dbReference type="EMBL" id="RRYP01000780">
    <property type="protein sequence ID" value="TNV86863.1"/>
    <property type="molecule type" value="Genomic_DNA"/>
</dbReference>
<feature type="compositionally biased region" description="Polar residues" evidence="1">
    <location>
        <begin position="82"/>
        <end position="100"/>
    </location>
</feature>
<name>A0A8J8P4L1_HALGN</name>
<comment type="caution">
    <text evidence="2">The sequence shown here is derived from an EMBL/GenBank/DDBJ whole genome shotgun (WGS) entry which is preliminary data.</text>
</comment>
<protein>
    <submittedName>
        <fullName evidence="2">Uncharacterized protein</fullName>
    </submittedName>
</protein>
<accession>A0A8J8P4L1</accession>
<organism evidence="2 3">
    <name type="scientific">Halteria grandinella</name>
    <dbReference type="NCBI Taxonomy" id="5974"/>
    <lineage>
        <taxon>Eukaryota</taxon>
        <taxon>Sar</taxon>
        <taxon>Alveolata</taxon>
        <taxon>Ciliophora</taxon>
        <taxon>Intramacronucleata</taxon>
        <taxon>Spirotrichea</taxon>
        <taxon>Stichotrichia</taxon>
        <taxon>Sporadotrichida</taxon>
        <taxon>Halteriidae</taxon>
        <taxon>Halteria</taxon>
    </lineage>
</organism>
<reference evidence="2" key="1">
    <citation type="submission" date="2019-06" db="EMBL/GenBank/DDBJ databases">
        <authorList>
            <person name="Zheng W."/>
        </authorList>
    </citation>
    <scope>NUCLEOTIDE SEQUENCE</scope>
    <source>
        <strain evidence="2">QDHG01</strain>
    </source>
</reference>
<evidence type="ECO:0000256" key="1">
    <source>
        <dbReference type="SAM" id="MobiDB-lite"/>
    </source>
</evidence>
<evidence type="ECO:0000313" key="3">
    <source>
        <dbReference type="Proteomes" id="UP000785679"/>
    </source>
</evidence>
<feature type="compositionally biased region" description="Polar residues" evidence="1">
    <location>
        <begin position="118"/>
        <end position="130"/>
    </location>
</feature>